<dbReference type="EMBL" id="CP086715">
    <property type="protein sequence ID" value="WOO78270.1"/>
    <property type="molecule type" value="Genomic_DNA"/>
</dbReference>
<accession>A0AAF1BI22</accession>
<dbReference type="InterPro" id="IPR050411">
    <property type="entry name" value="AlphaKG_dependent_hydroxylases"/>
</dbReference>
<sequence>MAPIATPVLAEQPARTTPWKPNVQGLTSGQHEPVFSLLEPYDNFPKQITGPTVWTREELLENPSYWKHQWTDELIAEVEEAHAAFEATGKPITAITKDTWHFGPKVHAFLRDIRASLIDGRGVALLQGLPVDRWSVEKSAAIYVGIGTVFGYTLSQNGKGHVLGHVKDLGNDPTQIHKVRIYSTAARQFFHADAGDIVGLLCLHRAKEGGESDIVSAHNLWNTIQAERPDVAEVLATPNWYFDRKGEQSEGQNGWVRKAVSAESAGGRGGCLAAHRRRVVVSLTDAHQVFYYYEGHVISHYDPYFVKSTGRYVEAGLIPALSEAQTEAIQVLEDTAQRLALHMILQVGDIQLLADTHVFHARTAFVDHAPPAPRRHLLRLWLSTPVAEGGWKRPFPDSDYIKRGGIQVNSQVETYPLDGE</sequence>
<dbReference type="Pfam" id="PF02668">
    <property type="entry name" value="TauD"/>
    <property type="match status" value="1"/>
</dbReference>
<dbReference type="RefSeq" id="XP_062624302.1">
    <property type="nucleotide sequence ID" value="XM_062768318.1"/>
</dbReference>
<keyword evidence="1" id="KW-0560">Oxidoreductase</keyword>
<reference evidence="5" key="1">
    <citation type="submission" date="2023-10" db="EMBL/GenBank/DDBJ databases">
        <authorList>
            <person name="Noh H."/>
        </authorList>
    </citation>
    <scope>NUCLEOTIDE SEQUENCE</scope>
    <source>
        <strain evidence="5">DUCC4014</strain>
    </source>
</reference>
<evidence type="ECO:0000313" key="6">
    <source>
        <dbReference type="Proteomes" id="UP000827549"/>
    </source>
</evidence>
<protein>
    <submittedName>
        <fullName evidence="5">Taurine hydroxylase-like protein SAT17</fullName>
    </submittedName>
</protein>
<name>A0AAF1BI22_9TREE</name>
<keyword evidence="2" id="KW-0045">Antibiotic biosynthesis</keyword>
<evidence type="ECO:0000256" key="3">
    <source>
        <dbReference type="SAM" id="MobiDB-lite"/>
    </source>
</evidence>
<dbReference type="AlphaFoldDB" id="A0AAF1BI22"/>
<dbReference type="InterPro" id="IPR042098">
    <property type="entry name" value="TauD-like_sf"/>
</dbReference>
<dbReference type="InterPro" id="IPR003819">
    <property type="entry name" value="TauD/TfdA-like"/>
</dbReference>
<evidence type="ECO:0000256" key="2">
    <source>
        <dbReference type="ARBA" id="ARBA00023194"/>
    </source>
</evidence>
<dbReference type="GO" id="GO:0017000">
    <property type="term" value="P:antibiotic biosynthetic process"/>
    <property type="evidence" value="ECO:0007669"/>
    <property type="project" value="UniProtKB-KW"/>
</dbReference>
<evidence type="ECO:0000259" key="4">
    <source>
        <dbReference type="Pfam" id="PF02668"/>
    </source>
</evidence>
<feature type="region of interest" description="Disordered" evidence="3">
    <location>
        <begin position="1"/>
        <end position="20"/>
    </location>
</feature>
<dbReference type="GeneID" id="87805074"/>
<gene>
    <name evidence="5" type="primary">SAT17_3</name>
    <name evidence="5" type="ORF">LOC62_02G001821</name>
</gene>
<evidence type="ECO:0000313" key="5">
    <source>
        <dbReference type="EMBL" id="WOO78270.1"/>
    </source>
</evidence>
<dbReference type="GO" id="GO:0016491">
    <property type="term" value="F:oxidoreductase activity"/>
    <property type="evidence" value="ECO:0007669"/>
    <property type="project" value="UniProtKB-KW"/>
</dbReference>
<dbReference type="PANTHER" id="PTHR10696">
    <property type="entry name" value="GAMMA-BUTYROBETAINE HYDROXYLASE-RELATED"/>
    <property type="match status" value="1"/>
</dbReference>
<organism evidence="5 6">
    <name type="scientific">Vanrija pseudolonga</name>
    <dbReference type="NCBI Taxonomy" id="143232"/>
    <lineage>
        <taxon>Eukaryota</taxon>
        <taxon>Fungi</taxon>
        <taxon>Dikarya</taxon>
        <taxon>Basidiomycota</taxon>
        <taxon>Agaricomycotina</taxon>
        <taxon>Tremellomycetes</taxon>
        <taxon>Trichosporonales</taxon>
        <taxon>Trichosporonaceae</taxon>
        <taxon>Vanrija</taxon>
    </lineage>
</organism>
<dbReference type="SUPFAM" id="SSF51197">
    <property type="entry name" value="Clavaminate synthase-like"/>
    <property type="match status" value="1"/>
</dbReference>
<dbReference type="PANTHER" id="PTHR10696:SF56">
    <property type="entry name" value="TAUD_TFDA-LIKE DOMAIN-CONTAINING PROTEIN"/>
    <property type="match status" value="1"/>
</dbReference>
<proteinExistence type="predicted"/>
<keyword evidence="6" id="KW-1185">Reference proteome</keyword>
<evidence type="ECO:0000256" key="1">
    <source>
        <dbReference type="ARBA" id="ARBA00023002"/>
    </source>
</evidence>
<dbReference type="Proteomes" id="UP000827549">
    <property type="component" value="Chromosome 2"/>
</dbReference>
<dbReference type="Gene3D" id="3.60.130.10">
    <property type="entry name" value="Clavaminate synthase-like"/>
    <property type="match status" value="1"/>
</dbReference>
<feature type="domain" description="TauD/TfdA-like" evidence="4">
    <location>
        <begin position="111"/>
        <end position="381"/>
    </location>
</feature>